<dbReference type="OrthoDB" id="2973490at2"/>
<dbReference type="RefSeq" id="WP_142642035.1">
    <property type="nucleotide sequence ID" value="NZ_VDGI01000006.1"/>
</dbReference>
<sequence>MGRDNKQGKSKNKDSLPQTPKNQKIKPNDIQEEFAREFAELGENATKKTENCREV</sequence>
<dbReference type="InterPro" id="IPR025435">
    <property type="entry name" value="YfhD-like"/>
</dbReference>
<evidence type="ECO:0000313" key="3">
    <source>
        <dbReference type="Proteomes" id="UP000316626"/>
    </source>
</evidence>
<organism evidence="2 3">
    <name type="scientific">Psychrobacillus vulpis</name>
    <dbReference type="NCBI Taxonomy" id="2325572"/>
    <lineage>
        <taxon>Bacteria</taxon>
        <taxon>Bacillati</taxon>
        <taxon>Bacillota</taxon>
        <taxon>Bacilli</taxon>
        <taxon>Bacillales</taxon>
        <taxon>Bacillaceae</taxon>
        <taxon>Psychrobacillus</taxon>
    </lineage>
</organism>
<proteinExistence type="predicted"/>
<evidence type="ECO:0000256" key="1">
    <source>
        <dbReference type="SAM" id="MobiDB-lite"/>
    </source>
</evidence>
<dbReference type="AlphaFoldDB" id="A0A544TSB7"/>
<feature type="region of interest" description="Disordered" evidence="1">
    <location>
        <begin position="1"/>
        <end position="31"/>
    </location>
</feature>
<gene>
    <name evidence="2" type="ORF">FG384_07810</name>
</gene>
<keyword evidence="3" id="KW-1185">Reference proteome</keyword>
<name>A0A544TSB7_9BACI</name>
<feature type="compositionally biased region" description="Basic and acidic residues" evidence="1">
    <location>
        <begin position="1"/>
        <end position="14"/>
    </location>
</feature>
<reference evidence="2 3" key="1">
    <citation type="submission" date="2019-06" db="EMBL/GenBank/DDBJ databases">
        <title>Psychrobacillus vulpis sp. nov., a new species isolated from feces of a red fox that inhabits in The Tablas de Daimiel Natural Park, Albacete, Spain.</title>
        <authorList>
            <person name="Rodriguez M."/>
            <person name="Reina J.C."/>
            <person name="Bejar V."/>
            <person name="Llamas I."/>
        </authorList>
    </citation>
    <scope>NUCLEOTIDE SEQUENCE [LARGE SCALE GENOMIC DNA]</scope>
    <source>
        <strain evidence="2 3">Z8</strain>
    </source>
</reference>
<accession>A0A544TSB7</accession>
<comment type="caution">
    <text evidence="2">The sequence shown here is derived from an EMBL/GenBank/DDBJ whole genome shotgun (WGS) entry which is preliminary data.</text>
</comment>
<protein>
    <submittedName>
        <fullName evidence="2">YfhD family protein</fullName>
    </submittedName>
</protein>
<dbReference type="Pfam" id="PF14151">
    <property type="entry name" value="YfhD"/>
    <property type="match status" value="1"/>
</dbReference>
<evidence type="ECO:0000313" key="2">
    <source>
        <dbReference type="EMBL" id="TQR20339.1"/>
    </source>
</evidence>
<dbReference type="Proteomes" id="UP000316626">
    <property type="component" value="Unassembled WGS sequence"/>
</dbReference>
<dbReference type="EMBL" id="VDGI01000006">
    <property type="protein sequence ID" value="TQR20339.1"/>
    <property type="molecule type" value="Genomic_DNA"/>
</dbReference>